<protein>
    <submittedName>
        <fullName evidence="3">Thaumatin-like protein 1b isoform X2</fullName>
    </submittedName>
</protein>
<organism evidence="3 4">
    <name type="scientific">Panicum miliaceum</name>
    <name type="common">Proso millet</name>
    <name type="synonym">Broomcorn millet</name>
    <dbReference type="NCBI Taxonomy" id="4540"/>
    <lineage>
        <taxon>Eukaryota</taxon>
        <taxon>Viridiplantae</taxon>
        <taxon>Streptophyta</taxon>
        <taxon>Embryophyta</taxon>
        <taxon>Tracheophyta</taxon>
        <taxon>Spermatophyta</taxon>
        <taxon>Magnoliopsida</taxon>
        <taxon>Liliopsida</taxon>
        <taxon>Poales</taxon>
        <taxon>Poaceae</taxon>
        <taxon>PACMAD clade</taxon>
        <taxon>Panicoideae</taxon>
        <taxon>Panicodae</taxon>
        <taxon>Paniceae</taxon>
        <taxon>Panicinae</taxon>
        <taxon>Panicum</taxon>
        <taxon>Panicum sect. Panicum</taxon>
    </lineage>
</organism>
<evidence type="ECO:0000313" key="4">
    <source>
        <dbReference type="Proteomes" id="UP000275267"/>
    </source>
</evidence>
<evidence type="ECO:0000256" key="1">
    <source>
        <dbReference type="SAM" id="MobiDB-lite"/>
    </source>
</evidence>
<dbReference type="PROSITE" id="PS51367">
    <property type="entry name" value="THAUMATIN_2"/>
    <property type="match status" value="1"/>
</dbReference>
<evidence type="ECO:0000313" key="3">
    <source>
        <dbReference type="EMBL" id="RLM69673.1"/>
    </source>
</evidence>
<evidence type="ECO:0000256" key="2">
    <source>
        <dbReference type="SAM" id="SignalP"/>
    </source>
</evidence>
<dbReference type="EMBL" id="PQIB02000014">
    <property type="protein sequence ID" value="RLM69673.1"/>
    <property type="molecule type" value="Genomic_DNA"/>
</dbReference>
<keyword evidence="4" id="KW-1185">Reference proteome</keyword>
<dbReference type="AlphaFoldDB" id="A0A3L6Q2G0"/>
<gene>
    <name evidence="3" type="ORF">C2845_PM17G06020</name>
</gene>
<dbReference type="PRINTS" id="PR00347">
    <property type="entry name" value="THAUMATIN"/>
</dbReference>
<dbReference type="InterPro" id="IPR037176">
    <property type="entry name" value="Osmotin/thaumatin-like_sf"/>
</dbReference>
<reference evidence="4" key="1">
    <citation type="journal article" date="2019" name="Nat. Commun.">
        <title>The genome of broomcorn millet.</title>
        <authorList>
            <person name="Zou C."/>
            <person name="Miki D."/>
            <person name="Li D."/>
            <person name="Tang Q."/>
            <person name="Xiao L."/>
            <person name="Rajput S."/>
            <person name="Deng P."/>
            <person name="Jia W."/>
            <person name="Huang R."/>
            <person name="Zhang M."/>
            <person name="Sun Y."/>
            <person name="Hu J."/>
            <person name="Fu X."/>
            <person name="Schnable P.S."/>
            <person name="Li F."/>
            <person name="Zhang H."/>
            <person name="Feng B."/>
            <person name="Zhu X."/>
            <person name="Liu R."/>
            <person name="Schnable J.C."/>
            <person name="Zhu J.-K."/>
            <person name="Zhang H."/>
        </authorList>
    </citation>
    <scope>NUCLEOTIDE SEQUENCE [LARGE SCALE GENOMIC DNA]</scope>
</reference>
<dbReference type="Proteomes" id="UP000275267">
    <property type="component" value="Unassembled WGS sequence"/>
</dbReference>
<comment type="caution">
    <text evidence="3">The sequence shown here is derived from an EMBL/GenBank/DDBJ whole genome shotgun (WGS) entry which is preliminary data.</text>
</comment>
<dbReference type="SMART" id="SM00205">
    <property type="entry name" value="THN"/>
    <property type="match status" value="1"/>
</dbReference>
<name>A0A3L6Q2G0_PANMI</name>
<feature type="signal peptide" evidence="2">
    <location>
        <begin position="1"/>
        <end position="28"/>
    </location>
</feature>
<feature type="chain" id="PRO_5018187144" evidence="2">
    <location>
        <begin position="29"/>
        <end position="368"/>
    </location>
</feature>
<dbReference type="STRING" id="4540.A0A3L6Q2G0"/>
<accession>A0A3L6Q2G0</accession>
<feature type="compositionally biased region" description="Low complexity" evidence="1">
    <location>
        <begin position="308"/>
        <end position="338"/>
    </location>
</feature>
<dbReference type="InterPro" id="IPR001938">
    <property type="entry name" value="Thaumatin"/>
</dbReference>
<dbReference type="PANTHER" id="PTHR31048">
    <property type="entry name" value="OS03G0233200 PROTEIN"/>
    <property type="match status" value="1"/>
</dbReference>
<dbReference type="SUPFAM" id="SSF49870">
    <property type="entry name" value="Osmotin, thaumatin-like protein"/>
    <property type="match status" value="1"/>
</dbReference>
<dbReference type="FunFam" id="2.60.110.10:FF:000001">
    <property type="entry name" value="THAUMATIN-LIKE PROTEIN 1"/>
    <property type="match status" value="1"/>
</dbReference>
<proteinExistence type="predicted"/>
<keyword evidence="2" id="KW-0732">Signal</keyword>
<dbReference type="Pfam" id="PF00314">
    <property type="entry name" value="Thaumatin"/>
    <property type="match status" value="1"/>
</dbReference>
<dbReference type="OrthoDB" id="430315at2759"/>
<feature type="region of interest" description="Disordered" evidence="1">
    <location>
        <begin position="307"/>
        <end position="350"/>
    </location>
</feature>
<dbReference type="Gene3D" id="2.60.110.10">
    <property type="entry name" value="Thaumatin"/>
    <property type="match status" value="1"/>
</dbReference>
<dbReference type="CDD" id="cd09218">
    <property type="entry name" value="TLP-PA"/>
    <property type="match status" value="1"/>
</dbReference>
<sequence length="368" mass="37900">MLGQEQHRRPPIVLLLLILIVYVSGVSSRTLTIANHCGHTVWPGILSSSGSPALETTGFALEPGQSRSLPAPHGWSGRLWGRTHCTVDSTGKFACVTGNCGSGRLDCAGHGAKPPATLAEFTFDGHGGMDFYDVSLVDGYNLPMLVVPHHTHGAAAGPNCVLTGCVMDLNAACPAELRVGMGSDDGRAVACRSACEAFGSAEHCCHGEHGNPNTCWPTAYSQFFKKSCPRAYSYAYDDATSTFTCGGGGVSYSITFCPSTTRRSHREQEAASASPTLDPLRTSPRAGRVPTRNLSLADVSGIDPIAESASRPCSSSSSSSRGRASGNGIAGAPLTTGGLRSGGGGQGSQVEEAGCWAAVGTLPGRAAA</sequence>
<feature type="region of interest" description="Disordered" evidence="1">
    <location>
        <begin position="264"/>
        <end position="295"/>
    </location>
</feature>